<dbReference type="Gene3D" id="3.50.30.30">
    <property type="match status" value="1"/>
</dbReference>
<evidence type="ECO:0000259" key="2">
    <source>
        <dbReference type="Pfam" id="PF04389"/>
    </source>
</evidence>
<dbReference type="GO" id="GO:0006508">
    <property type="term" value="P:proteolysis"/>
    <property type="evidence" value="ECO:0007669"/>
    <property type="project" value="InterPro"/>
</dbReference>
<dbReference type="EMBL" id="PIPM01000009">
    <property type="protein sequence ID" value="RUO30484.1"/>
    <property type="molecule type" value="Genomic_DNA"/>
</dbReference>
<dbReference type="InterPro" id="IPR007484">
    <property type="entry name" value="Peptidase_M28"/>
</dbReference>
<feature type="domain" description="PA" evidence="1">
    <location>
        <begin position="140"/>
        <end position="211"/>
    </location>
</feature>
<dbReference type="Gene3D" id="3.40.630.10">
    <property type="entry name" value="Zn peptidases"/>
    <property type="match status" value="2"/>
</dbReference>
<protein>
    <submittedName>
        <fullName evidence="3">Peptidase M28</fullName>
    </submittedName>
</protein>
<dbReference type="InterPro" id="IPR046450">
    <property type="entry name" value="PA_dom_sf"/>
</dbReference>
<keyword evidence="4" id="KW-1185">Reference proteome</keyword>
<dbReference type="GO" id="GO:0008235">
    <property type="term" value="F:metalloexopeptidase activity"/>
    <property type="evidence" value="ECO:0007669"/>
    <property type="project" value="InterPro"/>
</dbReference>
<name>A0A432WDL0_9GAMM</name>
<dbReference type="RefSeq" id="WP_126777271.1">
    <property type="nucleotide sequence ID" value="NZ_PIPM01000009.1"/>
</dbReference>
<proteinExistence type="predicted"/>
<dbReference type="CDD" id="cd04820">
    <property type="entry name" value="PA_M28_1_1"/>
    <property type="match status" value="1"/>
</dbReference>
<comment type="caution">
    <text evidence="3">The sequence shown here is derived from an EMBL/GenBank/DDBJ whole genome shotgun (WGS) entry which is preliminary data.</text>
</comment>
<dbReference type="Pfam" id="PF04389">
    <property type="entry name" value="Peptidase_M28"/>
    <property type="match status" value="1"/>
</dbReference>
<sequence length="569" mass="62166">MSFLSTSKYRTALIAFVAILTLAGCSPKNEESIKIALPAAKPTSLQAHLEFLADDLLEGRDTGSRGHEIASKYIAAQFQLLGLEPAGTDGYFQRITFRSSRLVQETPPSFQLAFGEQNIELRYPNQFMTGPSATHEHAEVTADLVFAGYGLVSEQFGIDDYAGLDVDGKIVVVLQGRPDFLPSEEAAHLNAQKTQNAVERGAVGFITLHSPATERVRPWRSSMIFLNSPRIRWLNEDGEPHNDFGQLLGSATLHFEAAGPIFEHAGHDLDAIFSQAEAGEMPSGFALNAQASMTRHSTFEEITSPNVLAVLPGADPELKHEYVIYTAHSDHTGVARDFSSTSNINNGALDNAAGVSVMLETARIFAETAALGQRPKRSILFAAVTAEERGLLGADYFAHNPTVPLESLVANVNLDMPVLLYPFADIIAFGAEHSSLGAVVARAAARHDTALSPDPMPEQAIFTRSDHYTLVRQGIPAVFLMTGFTSRNEDEDGGEIWARFFAENYHRPGDDIETLTEMYGGIRYDYGAIFTDINVEIGKEIANDAKRPYWLPESYFGTIFAPDRAGVRH</sequence>
<dbReference type="Proteomes" id="UP000288405">
    <property type="component" value="Unassembled WGS sequence"/>
</dbReference>
<dbReference type="SUPFAM" id="SSF52025">
    <property type="entry name" value="PA domain"/>
    <property type="match status" value="1"/>
</dbReference>
<dbReference type="AlphaFoldDB" id="A0A432WDL0"/>
<dbReference type="PANTHER" id="PTHR12147:SF26">
    <property type="entry name" value="PEPTIDASE M28 DOMAIN-CONTAINING PROTEIN"/>
    <property type="match status" value="1"/>
</dbReference>
<dbReference type="InterPro" id="IPR003137">
    <property type="entry name" value="PA_domain"/>
</dbReference>
<reference evidence="3 4" key="1">
    <citation type="journal article" date="2011" name="Front. Microbiol.">
        <title>Genomic signatures of strain selection and enhancement in Bacillus atrophaeus var. globigii, a historical biowarfare simulant.</title>
        <authorList>
            <person name="Gibbons H.S."/>
            <person name="Broomall S.M."/>
            <person name="McNew L.A."/>
            <person name="Daligault H."/>
            <person name="Chapman C."/>
            <person name="Bruce D."/>
            <person name="Karavis M."/>
            <person name="Krepps M."/>
            <person name="McGregor P.A."/>
            <person name="Hong C."/>
            <person name="Park K.H."/>
            <person name="Akmal A."/>
            <person name="Feldman A."/>
            <person name="Lin J.S."/>
            <person name="Chang W.E."/>
            <person name="Higgs B.W."/>
            <person name="Demirev P."/>
            <person name="Lindquist J."/>
            <person name="Liem A."/>
            <person name="Fochler E."/>
            <person name="Read T.D."/>
            <person name="Tapia R."/>
            <person name="Johnson S."/>
            <person name="Bishop-Lilly K.A."/>
            <person name="Detter C."/>
            <person name="Han C."/>
            <person name="Sozhamannan S."/>
            <person name="Rosenzweig C.N."/>
            <person name="Skowronski E.W."/>
        </authorList>
    </citation>
    <scope>NUCLEOTIDE SEQUENCE [LARGE SCALE GENOMIC DNA]</scope>
    <source>
        <strain evidence="3 4">GYP-17</strain>
    </source>
</reference>
<evidence type="ECO:0000313" key="4">
    <source>
        <dbReference type="Proteomes" id="UP000288405"/>
    </source>
</evidence>
<organism evidence="3 4">
    <name type="scientific">Aliidiomarina sanyensis</name>
    <dbReference type="NCBI Taxonomy" id="1249555"/>
    <lineage>
        <taxon>Bacteria</taxon>
        <taxon>Pseudomonadati</taxon>
        <taxon>Pseudomonadota</taxon>
        <taxon>Gammaproteobacteria</taxon>
        <taxon>Alteromonadales</taxon>
        <taxon>Idiomarinaceae</taxon>
        <taxon>Aliidiomarina</taxon>
    </lineage>
</organism>
<dbReference type="OrthoDB" id="9778250at2"/>
<evidence type="ECO:0000259" key="1">
    <source>
        <dbReference type="Pfam" id="PF02225"/>
    </source>
</evidence>
<gene>
    <name evidence="3" type="ORF">CWE11_08915</name>
</gene>
<accession>A0A432WDL0</accession>
<dbReference type="InterPro" id="IPR045175">
    <property type="entry name" value="M28_fam"/>
</dbReference>
<dbReference type="SUPFAM" id="SSF53187">
    <property type="entry name" value="Zn-dependent exopeptidases"/>
    <property type="match status" value="1"/>
</dbReference>
<feature type="domain" description="Peptidase M28" evidence="2">
    <location>
        <begin position="306"/>
        <end position="515"/>
    </location>
</feature>
<dbReference type="PANTHER" id="PTHR12147">
    <property type="entry name" value="METALLOPEPTIDASE M28 FAMILY MEMBER"/>
    <property type="match status" value="1"/>
</dbReference>
<dbReference type="Pfam" id="PF02225">
    <property type="entry name" value="PA"/>
    <property type="match status" value="1"/>
</dbReference>
<evidence type="ECO:0000313" key="3">
    <source>
        <dbReference type="EMBL" id="RUO30484.1"/>
    </source>
</evidence>